<organism evidence="1 2">
    <name type="scientific">Streptomyces achmelvichensis</name>
    <dbReference type="NCBI Taxonomy" id="3134111"/>
    <lineage>
        <taxon>Bacteria</taxon>
        <taxon>Bacillati</taxon>
        <taxon>Actinomycetota</taxon>
        <taxon>Actinomycetes</taxon>
        <taxon>Kitasatosporales</taxon>
        <taxon>Streptomycetaceae</taxon>
        <taxon>Streptomyces</taxon>
    </lineage>
</organism>
<accession>A0ACC6PV68</accession>
<comment type="caution">
    <text evidence="1">The sequence shown here is derived from an EMBL/GenBank/DDBJ whole genome shotgun (WGS) entry which is preliminary data.</text>
</comment>
<keyword evidence="2" id="KW-1185">Reference proteome</keyword>
<gene>
    <name evidence="1" type="ORF">WKI67_15725</name>
</gene>
<sequence length="302" mass="32768">MRETVRGRRVRTAAAALTAVALLATGVLTGCDSSSDNRANGSPAKRRPSPTPVWDRSPDSIAAVGDSITRGFDACVVLSDCPEVSWATGSDATVNSLALRLMGAPAVAERAWNYARSGAEVSDLPAQMTQAAARKPELVTVMVGANDACADTTASMTPVEEFRTSFTGALRELRRTAPKSQVYVSSVPDLKRLWSTGRGNPLGRQIWKLGICATMLGDAEDESVQAQQRRTEVQDRVKAYNGVLRDVCAKDRRCRYDGGAVFDYRFSGDQLSRWDWFHPSKNGQGRLAEIAYRNITAVRPPV</sequence>
<protein>
    <submittedName>
        <fullName evidence="1">SGNH/GDSL hydrolase family protein</fullName>
    </submittedName>
</protein>
<keyword evidence="1" id="KW-0378">Hydrolase</keyword>
<evidence type="ECO:0000313" key="1">
    <source>
        <dbReference type="EMBL" id="MEJ8634842.1"/>
    </source>
</evidence>
<dbReference type="EMBL" id="JBBKAJ010000022">
    <property type="protein sequence ID" value="MEJ8634842.1"/>
    <property type="molecule type" value="Genomic_DNA"/>
</dbReference>
<proteinExistence type="predicted"/>
<name>A0ACC6PV68_9ACTN</name>
<dbReference type="Proteomes" id="UP001377168">
    <property type="component" value="Unassembled WGS sequence"/>
</dbReference>
<evidence type="ECO:0000313" key="2">
    <source>
        <dbReference type="Proteomes" id="UP001377168"/>
    </source>
</evidence>
<reference evidence="1" key="1">
    <citation type="submission" date="2024-03" db="EMBL/GenBank/DDBJ databases">
        <title>Novel Streptomyces species of biotechnological and ecological value are a feature of Machair soil.</title>
        <authorList>
            <person name="Prole J.R."/>
            <person name="Goodfellow M."/>
            <person name="Allenby N."/>
            <person name="Ward A.C."/>
        </authorList>
    </citation>
    <scope>NUCLEOTIDE SEQUENCE</scope>
    <source>
        <strain evidence="1">MS2.AVA.5</strain>
    </source>
</reference>